<reference evidence="1 2" key="1">
    <citation type="submission" date="2022-05" db="EMBL/GenBank/DDBJ databases">
        <title>Genome Sequencing of Bee-Associated Microbes.</title>
        <authorList>
            <person name="Dunlap C."/>
        </authorList>
    </citation>
    <scope>NUCLEOTIDE SEQUENCE [LARGE SCALE GENOMIC DNA]</scope>
    <source>
        <strain evidence="1 2">NRRL B-04010</strain>
    </source>
</reference>
<keyword evidence="2" id="KW-1185">Reference proteome</keyword>
<evidence type="ECO:0000313" key="2">
    <source>
        <dbReference type="Proteomes" id="UP001527181"/>
    </source>
</evidence>
<gene>
    <name evidence="1" type="ORF">M5X12_21715</name>
</gene>
<sequence>MTLTIVDIFKNDVSLGDRVSLHFSDEEGRYDYSGEVIQLNETTVVLKNTRKMGFFESLAYPQVIEIDINLIFIYVVYKPDGSSFAR</sequence>
<comment type="caution">
    <text evidence="1">The sequence shown here is derived from an EMBL/GenBank/DDBJ whole genome shotgun (WGS) entry which is preliminary data.</text>
</comment>
<dbReference type="RefSeq" id="WP_268600231.1">
    <property type="nucleotide sequence ID" value="NZ_JAMDNP010000050.1"/>
</dbReference>
<evidence type="ECO:0008006" key="3">
    <source>
        <dbReference type="Google" id="ProtNLM"/>
    </source>
</evidence>
<accession>A0ABT4H2M9</accession>
<protein>
    <recommendedName>
        <fullName evidence="3">DUF2187 domain-containing protein</fullName>
    </recommendedName>
</protein>
<dbReference type="Proteomes" id="UP001527181">
    <property type="component" value="Unassembled WGS sequence"/>
</dbReference>
<organism evidence="1 2">
    <name type="scientific">Paenibacillus alvei</name>
    <name type="common">Bacillus alvei</name>
    <dbReference type="NCBI Taxonomy" id="44250"/>
    <lineage>
        <taxon>Bacteria</taxon>
        <taxon>Bacillati</taxon>
        <taxon>Bacillota</taxon>
        <taxon>Bacilli</taxon>
        <taxon>Bacillales</taxon>
        <taxon>Paenibacillaceae</taxon>
        <taxon>Paenibacillus</taxon>
    </lineage>
</organism>
<proteinExistence type="predicted"/>
<name>A0ABT4H2M9_PAEAL</name>
<evidence type="ECO:0000313" key="1">
    <source>
        <dbReference type="EMBL" id="MCY9763154.1"/>
    </source>
</evidence>
<dbReference type="EMBL" id="JAMDNP010000050">
    <property type="protein sequence ID" value="MCY9763154.1"/>
    <property type="molecule type" value="Genomic_DNA"/>
</dbReference>